<feature type="transmembrane region" description="Helical" evidence="5">
    <location>
        <begin position="21"/>
        <end position="45"/>
    </location>
</feature>
<evidence type="ECO:0000313" key="6">
    <source>
        <dbReference type="EMBL" id="PIS06990.1"/>
    </source>
</evidence>
<keyword evidence="2 5" id="KW-0812">Transmembrane</keyword>
<evidence type="ECO:0000313" key="7">
    <source>
        <dbReference type="Proteomes" id="UP000231162"/>
    </source>
</evidence>
<evidence type="ECO:0008006" key="8">
    <source>
        <dbReference type="Google" id="ProtNLM"/>
    </source>
</evidence>
<comment type="caution">
    <text evidence="6">The sequence shown here is derived from an EMBL/GenBank/DDBJ whole genome shotgun (WGS) entry which is preliminary data.</text>
</comment>
<feature type="transmembrane region" description="Helical" evidence="5">
    <location>
        <begin position="156"/>
        <end position="175"/>
    </location>
</feature>
<keyword evidence="3 5" id="KW-1133">Transmembrane helix</keyword>
<dbReference type="InterPro" id="IPR008217">
    <property type="entry name" value="Ccc1_fam"/>
</dbReference>
<dbReference type="Proteomes" id="UP000231162">
    <property type="component" value="Unassembled WGS sequence"/>
</dbReference>
<name>A0A2M6RAD5_9BACT</name>
<evidence type="ECO:0000256" key="4">
    <source>
        <dbReference type="ARBA" id="ARBA00023136"/>
    </source>
</evidence>
<accession>A0A2M6RAD5</accession>
<dbReference type="PANTHER" id="PTHR31851">
    <property type="entry name" value="FE(2+)/MN(2+) TRANSPORTER PCL1"/>
    <property type="match status" value="1"/>
</dbReference>
<feature type="transmembrane region" description="Helical" evidence="5">
    <location>
        <begin position="181"/>
        <end position="201"/>
    </location>
</feature>
<proteinExistence type="predicted"/>
<gene>
    <name evidence="6" type="ORF">COT79_01515</name>
</gene>
<evidence type="ECO:0000256" key="3">
    <source>
        <dbReference type="ARBA" id="ARBA00022989"/>
    </source>
</evidence>
<dbReference type="Pfam" id="PF01988">
    <property type="entry name" value="VIT1"/>
    <property type="match status" value="1"/>
</dbReference>
<feature type="transmembrane region" description="Helical" evidence="5">
    <location>
        <begin position="51"/>
        <end position="73"/>
    </location>
</feature>
<dbReference type="EMBL" id="PEZX01000023">
    <property type="protein sequence ID" value="PIS06990.1"/>
    <property type="molecule type" value="Genomic_DNA"/>
</dbReference>
<dbReference type="GO" id="GO:0012505">
    <property type="term" value="C:endomembrane system"/>
    <property type="evidence" value="ECO:0007669"/>
    <property type="project" value="UniProtKB-SubCell"/>
</dbReference>
<dbReference type="GO" id="GO:0030026">
    <property type="term" value="P:intracellular manganese ion homeostasis"/>
    <property type="evidence" value="ECO:0007669"/>
    <property type="project" value="InterPro"/>
</dbReference>
<evidence type="ECO:0000256" key="1">
    <source>
        <dbReference type="ARBA" id="ARBA00004127"/>
    </source>
</evidence>
<protein>
    <recommendedName>
        <fullName evidence="8">Iron transporter</fullName>
    </recommendedName>
</protein>
<organism evidence="6 7">
    <name type="scientific">Candidatus Berkelbacteria bacterium CG10_big_fil_rev_8_21_14_0_10_43_14</name>
    <dbReference type="NCBI Taxonomy" id="1974515"/>
    <lineage>
        <taxon>Bacteria</taxon>
        <taxon>Candidatus Berkelbacteria</taxon>
    </lineage>
</organism>
<dbReference type="GO" id="GO:0005384">
    <property type="term" value="F:manganese ion transmembrane transporter activity"/>
    <property type="evidence" value="ECO:0007669"/>
    <property type="project" value="InterPro"/>
</dbReference>
<keyword evidence="4 5" id="KW-0472">Membrane</keyword>
<dbReference type="AlphaFoldDB" id="A0A2M6RAD5"/>
<evidence type="ECO:0000256" key="2">
    <source>
        <dbReference type="ARBA" id="ARBA00022692"/>
    </source>
</evidence>
<evidence type="ECO:0000256" key="5">
    <source>
        <dbReference type="SAM" id="Phobius"/>
    </source>
</evidence>
<comment type="subcellular location">
    <subcellularLocation>
        <location evidence="1">Endomembrane system</location>
        <topology evidence="1">Multi-pass membrane protein</topology>
    </subcellularLocation>
</comment>
<sequence length="234" mass="25260">MIHYIQMHRNELSRRGKKSELADIILGGQDGLVNVLGVILGISAASGDIKIIIAGGLAATFAESISMGAVALTSKLTLRDHYKAELAREKQEIAQMPEQEKEEIRHIFAKKGLSGKILDDVVEHVTADEKAWLEMMMREELGLEEVKDKDIYTGSFVVFISALIGSFIPLAPFFFMSIRAATIASVILSALALLLVGIYKAKAIIGSPLKSGLQMVLIGMGAALAGYVTGLVFQ</sequence>
<reference evidence="7" key="1">
    <citation type="submission" date="2017-09" db="EMBL/GenBank/DDBJ databases">
        <title>Depth-based differentiation of microbial function through sediment-hosted aquifers and enrichment of novel symbionts in the deep terrestrial subsurface.</title>
        <authorList>
            <person name="Probst A.J."/>
            <person name="Ladd B."/>
            <person name="Jarett J.K."/>
            <person name="Geller-Mcgrath D.E."/>
            <person name="Sieber C.M.K."/>
            <person name="Emerson J.B."/>
            <person name="Anantharaman K."/>
            <person name="Thomas B.C."/>
            <person name="Malmstrom R."/>
            <person name="Stieglmeier M."/>
            <person name="Klingl A."/>
            <person name="Woyke T."/>
            <person name="Ryan C.M."/>
            <person name="Banfield J.F."/>
        </authorList>
    </citation>
    <scope>NUCLEOTIDE SEQUENCE [LARGE SCALE GENOMIC DNA]</scope>
</reference>
<feature type="transmembrane region" description="Helical" evidence="5">
    <location>
        <begin position="213"/>
        <end position="233"/>
    </location>
</feature>